<dbReference type="GO" id="GO:0005685">
    <property type="term" value="C:U1 snRNP"/>
    <property type="evidence" value="ECO:0007669"/>
    <property type="project" value="InterPro"/>
</dbReference>
<dbReference type="AlphaFoldDB" id="A0A8D8VF38"/>
<feature type="coiled-coil region" evidence="2">
    <location>
        <begin position="127"/>
        <end position="183"/>
    </location>
</feature>
<dbReference type="InterPro" id="IPR004882">
    <property type="entry name" value="Luc7-rel"/>
</dbReference>
<evidence type="ECO:0000256" key="3">
    <source>
        <dbReference type="SAM" id="MobiDB-lite"/>
    </source>
</evidence>
<evidence type="ECO:0000256" key="1">
    <source>
        <dbReference type="ARBA" id="ARBA00005655"/>
    </source>
</evidence>
<evidence type="ECO:0000313" key="4">
    <source>
        <dbReference type="EMBL" id="CAG6724435.1"/>
    </source>
</evidence>
<feature type="compositionally biased region" description="Basic and acidic residues" evidence="3">
    <location>
        <begin position="327"/>
        <end position="357"/>
    </location>
</feature>
<name>A0A8D8VF38_9HEMI</name>
<comment type="similarity">
    <text evidence="1">Belongs to the Luc7 family.</text>
</comment>
<dbReference type="EMBL" id="HBUF01367654">
    <property type="protein sequence ID" value="CAG6724436.1"/>
    <property type="molecule type" value="Transcribed_RNA"/>
</dbReference>
<dbReference type="Pfam" id="PF03194">
    <property type="entry name" value="LUC7"/>
    <property type="match status" value="1"/>
</dbReference>
<dbReference type="PANTHER" id="PTHR12375">
    <property type="entry name" value="RNA-BINDING PROTEIN LUC7-RELATED"/>
    <property type="match status" value="1"/>
</dbReference>
<protein>
    <submittedName>
        <fullName evidence="4">Luc7-like protein 3</fullName>
    </submittedName>
</protein>
<feature type="region of interest" description="Disordered" evidence="3">
    <location>
        <begin position="247"/>
        <end position="378"/>
    </location>
</feature>
<keyword evidence="2" id="KW-0175">Coiled coil</keyword>
<sequence length="378" mass="44042">MAKNAASALLDELMGRHRNAAPHEQKKDVEWEDPEFCKFFLVKFCPHDLFVNTRADLGPCPKVHDDEAKVQFDKSRSYVKSQYTDEFIKFCNNLIHDVERKIVKGRHRLSLIGQKTEPPSRLSTAQQSKNEETIDILNEKINNLVKEAERVGMEGAVEKAQGLMKLCDQLKEERESLRRQNSDNHWSQTAELAAAQEKQMEVCTVCGAFLIVGDAQSRIDDHLMGKQHLGYSKLKGAVEELTTSRAQERGVFRMNGGRGSADIAGRSDKERSSSRVKESKGRERDRDSERRKRHHEERERDSSRERRNKSRSRERDGDRDRHRRDRDRHGKDRDGDRDRHLKDRDGDRDRHGRDRDRHSSHRDRDHRHSSHRNGGGRY</sequence>
<organism evidence="4">
    <name type="scientific">Cacopsylla melanoneura</name>
    <dbReference type="NCBI Taxonomy" id="428564"/>
    <lineage>
        <taxon>Eukaryota</taxon>
        <taxon>Metazoa</taxon>
        <taxon>Ecdysozoa</taxon>
        <taxon>Arthropoda</taxon>
        <taxon>Hexapoda</taxon>
        <taxon>Insecta</taxon>
        <taxon>Pterygota</taxon>
        <taxon>Neoptera</taxon>
        <taxon>Paraneoptera</taxon>
        <taxon>Hemiptera</taxon>
        <taxon>Sternorrhyncha</taxon>
        <taxon>Psylloidea</taxon>
        <taxon>Psyllidae</taxon>
        <taxon>Psyllinae</taxon>
        <taxon>Cacopsylla</taxon>
    </lineage>
</organism>
<evidence type="ECO:0000256" key="2">
    <source>
        <dbReference type="SAM" id="Coils"/>
    </source>
</evidence>
<proteinExistence type="inferred from homology"/>
<reference evidence="4" key="1">
    <citation type="submission" date="2021-05" db="EMBL/GenBank/DDBJ databases">
        <authorList>
            <person name="Alioto T."/>
            <person name="Alioto T."/>
            <person name="Gomez Garrido J."/>
        </authorList>
    </citation>
    <scope>NUCLEOTIDE SEQUENCE</scope>
</reference>
<accession>A0A8D8VF38</accession>
<feature type="compositionally biased region" description="Basic residues" evidence="3">
    <location>
        <begin position="358"/>
        <end position="371"/>
    </location>
</feature>
<dbReference type="GO" id="GO:0003729">
    <property type="term" value="F:mRNA binding"/>
    <property type="evidence" value="ECO:0007669"/>
    <property type="project" value="InterPro"/>
</dbReference>
<dbReference type="EMBL" id="HBUF01367653">
    <property type="protein sequence ID" value="CAG6724435.1"/>
    <property type="molecule type" value="Transcribed_RNA"/>
</dbReference>
<feature type="compositionally biased region" description="Basic and acidic residues" evidence="3">
    <location>
        <begin position="265"/>
        <end position="320"/>
    </location>
</feature>
<dbReference type="GO" id="GO:0006376">
    <property type="term" value="P:mRNA splice site recognition"/>
    <property type="evidence" value="ECO:0007669"/>
    <property type="project" value="InterPro"/>
</dbReference>